<dbReference type="PROSITE" id="PS01302">
    <property type="entry name" value="UPF0758"/>
    <property type="match status" value="1"/>
</dbReference>
<organism evidence="7 8">
    <name type="scientific">Kordia aestuariivivens</name>
    <dbReference type="NCBI Taxonomy" id="2759037"/>
    <lineage>
        <taxon>Bacteria</taxon>
        <taxon>Pseudomonadati</taxon>
        <taxon>Bacteroidota</taxon>
        <taxon>Flavobacteriia</taxon>
        <taxon>Flavobacteriales</taxon>
        <taxon>Flavobacteriaceae</taxon>
        <taxon>Kordia</taxon>
    </lineage>
</organism>
<evidence type="ECO:0000256" key="3">
    <source>
        <dbReference type="ARBA" id="ARBA00022801"/>
    </source>
</evidence>
<gene>
    <name evidence="7" type="ORF">H2O64_21700</name>
</gene>
<evidence type="ECO:0000259" key="6">
    <source>
        <dbReference type="PROSITE" id="PS50249"/>
    </source>
</evidence>
<name>A0ABR7QFG4_9FLAO</name>
<feature type="domain" description="MPN" evidence="6">
    <location>
        <begin position="30"/>
        <end position="155"/>
    </location>
</feature>
<accession>A0ABR7QFG4</accession>
<comment type="caution">
    <text evidence="7">The sequence shown here is derived from an EMBL/GenBank/DDBJ whole genome shotgun (WGS) entry which is preliminary data.</text>
</comment>
<keyword evidence="1" id="KW-0645">Protease</keyword>
<dbReference type="InterPro" id="IPR020891">
    <property type="entry name" value="UPF0758_CS"/>
</dbReference>
<dbReference type="PANTHER" id="PTHR30471:SF3">
    <property type="entry name" value="UPF0758 PROTEIN YEES-RELATED"/>
    <property type="match status" value="1"/>
</dbReference>
<dbReference type="Pfam" id="PF04002">
    <property type="entry name" value="RadC"/>
    <property type="match status" value="1"/>
</dbReference>
<evidence type="ECO:0000313" key="8">
    <source>
        <dbReference type="Proteomes" id="UP000619238"/>
    </source>
</evidence>
<keyword evidence="2" id="KW-0479">Metal-binding</keyword>
<dbReference type="InterPro" id="IPR037518">
    <property type="entry name" value="MPN"/>
</dbReference>
<keyword evidence="4" id="KW-0862">Zinc</keyword>
<keyword evidence="3" id="KW-0378">Hydrolase</keyword>
<dbReference type="RefSeq" id="WP_187564343.1">
    <property type="nucleotide sequence ID" value="NZ_JACGWS010000018.1"/>
</dbReference>
<sequence length="155" mass="17451">MNRTLPSTWLNRTNEIELDYVRPLFNKMFYIRSSKSADSFLKRFVHLKQLDLKERFWALYLNNANGVVGISEIAKGSTTSVCVNIRHVFQLALLTNAVAIIVAHNHPSGTLKVSGADKAITRKLINAGTFMDVKILDHLIITSESYVSLADENLM</sequence>
<evidence type="ECO:0000256" key="1">
    <source>
        <dbReference type="ARBA" id="ARBA00022670"/>
    </source>
</evidence>
<protein>
    <submittedName>
        <fullName evidence="7">JAB domain-containing protein</fullName>
    </submittedName>
</protein>
<proteinExistence type="predicted"/>
<dbReference type="Proteomes" id="UP000619238">
    <property type="component" value="Unassembled WGS sequence"/>
</dbReference>
<evidence type="ECO:0000256" key="5">
    <source>
        <dbReference type="ARBA" id="ARBA00023049"/>
    </source>
</evidence>
<dbReference type="InterPro" id="IPR001405">
    <property type="entry name" value="UPF0758"/>
</dbReference>
<dbReference type="EMBL" id="JACGWS010000018">
    <property type="protein sequence ID" value="MBC8757300.1"/>
    <property type="molecule type" value="Genomic_DNA"/>
</dbReference>
<keyword evidence="8" id="KW-1185">Reference proteome</keyword>
<evidence type="ECO:0000313" key="7">
    <source>
        <dbReference type="EMBL" id="MBC8757300.1"/>
    </source>
</evidence>
<evidence type="ECO:0000256" key="4">
    <source>
        <dbReference type="ARBA" id="ARBA00022833"/>
    </source>
</evidence>
<reference evidence="7 8" key="1">
    <citation type="submission" date="2020-07" db="EMBL/GenBank/DDBJ databases">
        <title>Description of Kordia aestuariivivens sp. nov., isolated from a tidal flat.</title>
        <authorList>
            <person name="Park S."/>
            <person name="Yoon J.-H."/>
        </authorList>
    </citation>
    <scope>NUCLEOTIDE SEQUENCE [LARGE SCALE GENOMIC DNA]</scope>
    <source>
        <strain evidence="7 8">YSTF-M3</strain>
    </source>
</reference>
<dbReference type="CDD" id="cd08071">
    <property type="entry name" value="MPN_DUF2466"/>
    <property type="match status" value="1"/>
</dbReference>
<keyword evidence="5" id="KW-0482">Metalloprotease</keyword>
<dbReference type="InterPro" id="IPR025657">
    <property type="entry name" value="RadC_JAB"/>
</dbReference>
<dbReference type="Gene3D" id="3.40.140.10">
    <property type="entry name" value="Cytidine Deaminase, domain 2"/>
    <property type="match status" value="1"/>
</dbReference>
<dbReference type="PROSITE" id="PS50249">
    <property type="entry name" value="MPN"/>
    <property type="match status" value="1"/>
</dbReference>
<dbReference type="PANTHER" id="PTHR30471">
    <property type="entry name" value="DNA REPAIR PROTEIN RADC"/>
    <property type="match status" value="1"/>
</dbReference>
<evidence type="ECO:0000256" key="2">
    <source>
        <dbReference type="ARBA" id="ARBA00022723"/>
    </source>
</evidence>